<evidence type="ECO:0000256" key="1">
    <source>
        <dbReference type="ARBA" id="ARBA00004651"/>
    </source>
</evidence>
<keyword evidence="10" id="KW-0479">Metal-binding</keyword>
<evidence type="ECO:0000256" key="2">
    <source>
        <dbReference type="ARBA" id="ARBA00022475"/>
    </source>
</evidence>
<sequence>MVVIAALGAGAIGALLRYGATHLTGMPRRRLPWAVFVVNAVGCAIGGVVLGLSDAHLIGGDIRLIVLGGLAGGLTTFSTWSTETVQLAMANRWRTVLLSVAANLVVGVAAVVVADLVTVAVAG</sequence>
<dbReference type="Pfam" id="PF02537">
    <property type="entry name" value="CRCB"/>
    <property type="match status" value="1"/>
</dbReference>
<evidence type="ECO:0000256" key="9">
    <source>
        <dbReference type="ARBA" id="ARBA00049940"/>
    </source>
</evidence>
<proteinExistence type="inferred from homology"/>
<dbReference type="PANTHER" id="PTHR28259">
    <property type="entry name" value="FLUORIDE EXPORT PROTEIN 1-RELATED"/>
    <property type="match status" value="1"/>
</dbReference>
<evidence type="ECO:0000256" key="5">
    <source>
        <dbReference type="ARBA" id="ARBA00023136"/>
    </source>
</evidence>
<evidence type="ECO:0000313" key="11">
    <source>
        <dbReference type="EMBL" id="GMA95322.1"/>
    </source>
</evidence>
<dbReference type="PANTHER" id="PTHR28259:SF1">
    <property type="entry name" value="FLUORIDE EXPORT PROTEIN 1-RELATED"/>
    <property type="match status" value="1"/>
</dbReference>
<gene>
    <name evidence="10" type="primary">fluC</name>
    <name evidence="10" type="synonym">crcB</name>
    <name evidence="11" type="ORF">GCM10025881_21460</name>
</gene>
<dbReference type="Proteomes" id="UP001157034">
    <property type="component" value="Unassembled WGS sequence"/>
</dbReference>
<comment type="similarity">
    <text evidence="7 10">Belongs to the fluoride channel Fluc/FEX (TC 1.A.43) family.</text>
</comment>
<evidence type="ECO:0000256" key="7">
    <source>
        <dbReference type="ARBA" id="ARBA00035120"/>
    </source>
</evidence>
<keyword evidence="5 10" id="KW-0472">Membrane</keyword>
<keyword evidence="3 10" id="KW-0812">Transmembrane</keyword>
<keyword evidence="12" id="KW-1185">Reference proteome</keyword>
<keyword evidence="10" id="KW-0813">Transport</keyword>
<name>A0ABQ6K3X2_9MICO</name>
<comment type="caution">
    <text evidence="11">The sequence shown here is derived from an EMBL/GenBank/DDBJ whole genome shotgun (WGS) entry which is preliminary data.</text>
</comment>
<evidence type="ECO:0000313" key="12">
    <source>
        <dbReference type="Proteomes" id="UP001157034"/>
    </source>
</evidence>
<accession>A0ABQ6K3X2</accession>
<evidence type="ECO:0000256" key="4">
    <source>
        <dbReference type="ARBA" id="ARBA00022989"/>
    </source>
</evidence>
<keyword evidence="6 10" id="KW-0407">Ion channel</keyword>
<dbReference type="HAMAP" id="MF_00454">
    <property type="entry name" value="FluC"/>
    <property type="match status" value="1"/>
</dbReference>
<protein>
    <recommendedName>
        <fullName evidence="10">Fluoride-specific ion channel FluC</fullName>
    </recommendedName>
</protein>
<dbReference type="RefSeq" id="WP_284254099.1">
    <property type="nucleotide sequence ID" value="NZ_BAAAQO010000002.1"/>
</dbReference>
<keyword evidence="10" id="KW-0915">Sodium</keyword>
<comment type="function">
    <text evidence="9 10">Fluoride-specific ion channel. Important for reducing fluoride concentration in the cell, thus reducing its toxicity.</text>
</comment>
<reference evidence="12" key="1">
    <citation type="journal article" date="2019" name="Int. J. Syst. Evol. Microbiol.">
        <title>The Global Catalogue of Microorganisms (GCM) 10K type strain sequencing project: providing services to taxonomists for standard genome sequencing and annotation.</title>
        <authorList>
            <consortium name="The Broad Institute Genomics Platform"/>
            <consortium name="The Broad Institute Genome Sequencing Center for Infectious Disease"/>
            <person name="Wu L."/>
            <person name="Ma J."/>
        </authorList>
    </citation>
    <scope>NUCLEOTIDE SEQUENCE [LARGE SCALE GENOMIC DNA]</scope>
    <source>
        <strain evidence="12">NBRC 108894</strain>
    </source>
</reference>
<evidence type="ECO:0000256" key="8">
    <source>
        <dbReference type="ARBA" id="ARBA00035585"/>
    </source>
</evidence>
<comment type="activity regulation">
    <text evidence="10">Na(+) is not transported, but it plays an essential structural role and its presence is essential for fluoride channel function.</text>
</comment>
<keyword evidence="4 10" id="KW-1133">Transmembrane helix</keyword>
<feature type="binding site" evidence="10">
    <location>
        <position position="72"/>
    </location>
    <ligand>
        <name>Na(+)</name>
        <dbReference type="ChEBI" id="CHEBI:29101"/>
        <note>structural</note>
    </ligand>
</feature>
<comment type="subcellular location">
    <subcellularLocation>
        <location evidence="1 10">Cell membrane</location>
        <topology evidence="1 10">Multi-pass membrane protein</topology>
    </subcellularLocation>
</comment>
<feature type="transmembrane region" description="Helical" evidence="10">
    <location>
        <begin position="33"/>
        <end position="52"/>
    </location>
</feature>
<dbReference type="InterPro" id="IPR003691">
    <property type="entry name" value="FluC"/>
</dbReference>
<keyword evidence="2 10" id="KW-1003">Cell membrane</keyword>
<organism evidence="11 12">
    <name type="scientific">Pseudolysinimonas kribbensis</name>
    <dbReference type="NCBI Taxonomy" id="433641"/>
    <lineage>
        <taxon>Bacteria</taxon>
        <taxon>Bacillati</taxon>
        <taxon>Actinomycetota</taxon>
        <taxon>Actinomycetes</taxon>
        <taxon>Micrococcales</taxon>
        <taxon>Microbacteriaceae</taxon>
        <taxon>Pseudolysinimonas</taxon>
    </lineage>
</organism>
<feature type="transmembrane region" description="Helical" evidence="10">
    <location>
        <begin position="100"/>
        <end position="122"/>
    </location>
</feature>
<comment type="catalytic activity">
    <reaction evidence="8">
        <text>fluoride(in) = fluoride(out)</text>
        <dbReference type="Rhea" id="RHEA:76159"/>
        <dbReference type="ChEBI" id="CHEBI:17051"/>
    </reaction>
    <physiologicalReaction direction="left-to-right" evidence="8">
        <dbReference type="Rhea" id="RHEA:76160"/>
    </physiologicalReaction>
</comment>
<evidence type="ECO:0000256" key="6">
    <source>
        <dbReference type="ARBA" id="ARBA00023303"/>
    </source>
</evidence>
<evidence type="ECO:0000256" key="10">
    <source>
        <dbReference type="HAMAP-Rule" id="MF_00454"/>
    </source>
</evidence>
<feature type="binding site" evidence="10">
    <location>
        <position position="75"/>
    </location>
    <ligand>
        <name>Na(+)</name>
        <dbReference type="ChEBI" id="CHEBI:29101"/>
        <note>structural</note>
    </ligand>
</feature>
<evidence type="ECO:0000256" key="3">
    <source>
        <dbReference type="ARBA" id="ARBA00022692"/>
    </source>
</evidence>
<comment type="caution">
    <text evidence="10">Lacks conserved residue(s) required for the propagation of feature annotation.</text>
</comment>
<dbReference type="EMBL" id="BSVB01000001">
    <property type="protein sequence ID" value="GMA95322.1"/>
    <property type="molecule type" value="Genomic_DNA"/>
</dbReference>
<keyword evidence="10" id="KW-0406">Ion transport</keyword>